<dbReference type="Proteomes" id="UP001162480">
    <property type="component" value="Chromosome 3"/>
</dbReference>
<gene>
    <name evidence="2" type="ORF">OCTVUL_1B030597</name>
</gene>
<organism evidence="2 3">
    <name type="scientific">Octopus vulgaris</name>
    <name type="common">Common octopus</name>
    <dbReference type="NCBI Taxonomy" id="6645"/>
    <lineage>
        <taxon>Eukaryota</taxon>
        <taxon>Metazoa</taxon>
        <taxon>Spiralia</taxon>
        <taxon>Lophotrochozoa</taxon>
        <taxon>Mollusca</taxon>
        <taxon>Cephalopoda</taxon>
        <taxon>Coleoidea</taxon>
        <taxon>Octopodiformes</taxon>
        <taxon>Octopoda</taxon>
        <taxon>Incirrata</taxon>
        <taxon>Octopodidae</taxon>
        <taxon>Octopus</taxon>
    </lineage>
</organism>
<evidence type="ECO:0000313" key="3">
    <source>
        <dbReference type="Proteomes" id="UP001162480"/>
    </source>
</evidence>
<dbReference type="EMBL" id="OX597816">
    <property type="protein sequence ID" value="CAI9719205.1"/>
    <property type="molecule type" value="Genomic_DNA"/>
</dbReference>
<feature type="compositionally biased region" description="Polar residues" evidence="1">
    <location>
        <begin position="73"/>
        <end position="83"/>
    </location>
</feature>
<evidence type="ECO:0000313" key="2">
    <source>
        <dbReference type="EMBL" id="CAI9719205.1"/>
    </source>
</evidence>
<sequence length="83" mass="9531">MLTNHVENLSSDSRKRDHINIPIFFTIRRGISEILNDELSNFLQQNTVIDVGLDNGRRRTGEEMPRFHCGVPDSQQVEKSSGY</sequence>
<name>A0AA36AN13_OCTVU</name>
<evidence type="ECO:0000256" key="1">
    <source>
        <dbReference type="SAM" id="MobiDB-lite"/>
    </source>
</evidence>
<feature type="region of interest" description="Disordered" evidence="1">
    <location>
        <begin position="59"/>
        <end position="83"/>
    </location>
</feature>
<dbReference type="AlphaFoldDB" id="A0AA36AN13"/>
<reference evidence="2" key="1">
    <citation type="submission" date="2023-08" db="EMBL/GenBank/DDBJ databases">
        <authorList>
            <person name="Alioto T."/>
            <person name="Alioto T."/>
            <person name="Gomez Garrido J."/>
        </authorList>
    </citation>
    <scope>NUCLEOTIDE SEQUENCE</scope>
</reference>
<accession>A0AA36AN13</accession>
<proteinExistence type="predicted"/>
<keyword evidence="3" id="KW-1185">Reference proteome</keyword>
<protein>
    <submittedName>
        <fullName evidence="2">Uncharacterized protein</fullName>
    </submittedName>
</protein>